<evidence type="ECO:0000256" key="2">
    <source>
        <dbReference type="ARBA" id="ARBA00022980"/>
    </source>
</evidence>
<dbReference type="STRING" id="2512241.A0A553I4E9"/>
<dbReference type="InterPro" id="IPR009000">
    <property type="entry name" value="Transl_B-barrel_sf"/>
</dbReference>
<reference evidence="5" key="1">
    <citation type="submission" date="2019-06" db="EMBL/GenBank/DDBJ databases">
        <title>Draft genome sequence of the griseofulvin-producing fungus Xylaria cubensis strain G536.</title>
        <authorList>
            <person name="Mead M.E."/>
            <person name="Raja H.A."/>
            <person name="Steenwyk J.L."/>
            <person name="Knowles S.L."/>
            <person name="Oberlies N.H."/>
            <person name="Rokas A."/>
        </authorList>
    </citation>
    <scope>NUCLEOTIDE SEQUENCE [LARGE SCALE GENOMIC DNA]</scope>
    <source>
        <strain evidence="5">G536</strain>
    </source>
</reference>
<dbReference type="GO" id="GO:1990904">
    <property type="term" value="C:ribonucleoprotein complex"/>
    <property type="evidence" value="ECO:0007669"/>
    <property type="project" value="UniProtKB-KW"/>
</dbReference>
<evidence type="ECO:0000313" key="5">
    <source>
        <dbReference type="Proteomes" id="UP000319160"/>
    </source>
</evidence>
<sequence length="164" mass="18271">MKRKDPATKEASPRRFQIARRSVGAWEPASLGVSYAIGLTKYHSLTSQYLLTTDKMPTEAGHRLYVKARHLGYTRNKHTTHPNRSLVKIEGVDTTEAANFYLGKKIAFIHKAPKETRGTNTRVIWGKVVRPHGNSGAVQARFSVPLPTKSFGASLRVLLYPSSI</sequence>
<comment type="caution">
    <text evidence="4">The sequence shown here is derived from an EMBL/GenBank/DDBJ whole genome shotgun (WGS) entry which is preliminary data.</text>
</comment>
<dbReference type="InterPro" id="IPR038661">
    <property type="entry name" value="Ribosomal_eL33_sf"/>
</dbReference>
<keyword evidence="3" id="KW-0687">Ribonucleoprotein</keyword>
<dbReference type="Gene3D" id="2.40.10.190">
    <property type="entry name" value="translation elongation factor selb, chain A, domain 4"/>
    <property type="match status" value="1"/>
</dbReference>
<dbReference type="PANTHER" id="PTHR10902">
    <property type="entry name" value="60S RIBOSOMAL PROTEIN L35A"/>
    <property type="match status" value="1"/>
</dbReference>
<evidence type="ECO:0000256" key="1">
    <source>
        <dbReference type="ARBA" id="ARBA00009269"/>
    </source>
</evidence>
<keyword evidence="2" id="KW-0689">Ribosomal protein</keyword>
<proteinExistence type="inferred from homology"/>
<gene>
    <name evidence="4" type="ORF">FHL15_004170</name>
</gene>
<accession>A0A553I4E9</accession>
<dbReference type="GO" id="GO:0006412">
    <property type="term" value="P:translation"/>
    <property type="evidence" value="ECO:0007669"/>
    <property type="project" value="InterPro"/>
</dbReference>
<name>A0A553I4E9_9PEZI</name>
<dbReference type="AlphaFoldDB" id="A0A553I4E9"/>
<dbReference type="GO" id="GO:0003735">
    <property type="term" value="F:structural constituent of ribosome"/>
    <property type="evidence" value="ECO:0007669"/>
    <property type="project" value="InterPro"/>
</dbReference>
<dbReference type="InterPro" id="IPR018266">
    <property type="entry name" value="Ribosomal_eL33_CS"/>
</dbReference>
<dbReference type="FunFam" id="2.40.10.190:FF:000001">
    <property type="entry name" value="60S ribosomal protein L35a"/>
    <property type="match status" value="1"/>
</dbReference>
<dbReference type="GO" id="GO:0005840">
    <property type="term" value="C:ribosome"/>
    <property type="evidence" value="ECO:0007669"/>
    <property type="project" value="UniProtKB-KW"/>
</dbReference>
<dbReference type="SUPFAM" id="SSF50447">
    <property type="entry name" value="Translation proteins"/>
    <property type="match status" value="1"/>
</dbReference>
<dbReference type="Pfam" id="PF01247">
    <property type="entry name" value="Ribosomal_L35Ae"/>
    <property type="match status" value="1"/>
</dbReference>
<dbReference type="OrthoDB" id="1166329at2759"/>
<dbReference type="Proteomes" id="UP000319160">
    <property type="component" value="Unassembled WGS sequence"/>
</dbReference>
<comment type="similarity">
    <text evidence="1">Belongs to the eukaryotic ribosomal protein eL33 family.</text>
</comment>
<evidence type="ECO:0008006" key="6">
    <source>
        <dbReference type="Google" id="ProtNLM"/>
    </source>
</evidence>
<evidence type="ECO:0000256" key="3">
    <source>
        <dbReference type="ARBA" id="ARBA00023274"/>
    </source>
</evidence>
<dbReference type="EMBL" id="VFLP01000018">
    <property type="protein sequence ID" value="TRX95085.1"/>
    <property type="molecule type" value="Genomic_DNA"/>
</dbReference>
<dbReference type="HAMAP" id="MF_00573">
    <property type="entry name" value="Ribosomal_eL33"/>
    <property type="match status" value="1"/>
</dbReference>
<dbReference type="InterPro" id="IPR001780">
    <property type="entry name" value="Ribosomal_eL33"/>
</dbReference>
<dbReference type="PROSITE" id="PS01105">
    <property type="entry name" value="RIBOSOMAL_L35AE"/>
    <property type="match status" value="1"/>
</dbReference>
<organism evidence="4 5">
    <name type="scientific">Xylaria flabelliformis</name>
    <dbReference type="NCBI Taxonomy" id="2512241"/>
    <lineage>
        <taxon>Eukaryota</taxon>
        <taxon>Fungi</taxon>
        <taxon>Dikarya</taxon>
        <taxon>Ascomycota</taxon>
        <taxon>Pezizomycotina</taxon>
        <taxon>Sordariomycetes</taxon>
        <taxon>Xylariomycetidae</taxon>
        <taxon>Xylariales</taxon>
        <taxon>Xylariaceae</taxon>
        <taxon>Xylaria</taxon>
    </lineage>
</organism>
<keyword evidence="5" id="KW-1185">Reference proteome</keyword>
<evidence type="ECO:0000313" key="4">
    <source>
        <dbReference type="EMBL" id="TRX95085.1"/>
    </source>
</evidence>
<protein>
    <recommendedName>
        <fullName evidence="6">Ribosomal protein L35Ae</fullName>
    </recommendedName>
</protein>